<dbReference type="InterPro" id="IPR055558">
    <property type="entry name" value="DUF7134"/>
</dbReference>
<dbReference type="GO" id="GO:0046983">
    <property type="term" value="F:protein dimerization activity"/>
    <property type="evidence" value="ECO:0007669"/>
    <property type="project" value="InterPro"/>
</dbReference>
<evidence type="ECO:0000256" key="1">
    <source>
        <dbReference type="ARBA" id="ARBA00000085"/>
    </source>
</evidence>
<evidence type="ECO:0000259" key="12">
    <source>
        <dbReference type="Pfam" id="PF07730"/>
    </source>
</evidence>
<dbReference type="InterPro" id="IPR011712">
    <property type="entry name" value="Sig_transdc_His_kin_sub3_dim/P"/>
</dbReference>
<dbReference type="PANTHER" id="PTHR24421">
    <property type="entry name" value="NITRATE/NITRITE SENSOR PROTEIN NARX-RELATED"/>
    <property type="match status" value="1"/>
</dbReference>
<evidence type="ECO:0000313" key="15">
    <source>
        <dbReference type="Proteomes" id="UP000619479"/>
    </source>
</evidence>
<keyword evidence="15" id="KW-1185">Reference proteome</keyword>
<keyword evidence="4" id="KW-0808">Transferase</keyword>
<organism evidence="14 15">
    <name type="scientific">Actinoplanes cyaneus</name>
    <dbReference type="NCBI Taxonomy" id="52696"/>
    <lineage>
        <taxon>Bacteria</taxon>
        <taxon>Bacillati</taxon>
        <taxon>Actinomycetota</taxon>
        <taxon>Actinomycetes</taxon>
        <taxon>Micromonosporales</taxon>
        <taxon>Micromonosporaceae</taxon>
        <taxon>Actinoplanes</taxon>
    </lineage>
</organism>
<keyword evidence="5" id="KW-0547">Nucleotide-binding</keyword>
<dbReference type="GO" id="GO:0005524">
    <property type="term" value="F:ATP binding"/>
    <property type="evidence" value="ECO:0007669"/>
    <property type="project" value="UniProtKB-KW"/>
</dbReference>
<evidence type="ECO:0000256" key="8">
    <source>
        <dbReference type="ARBA" id="ARBA00023012"/>
    </source>
</evidence>
<feature type="domain" description="Histidine kinase/HSP90-like ATPase" evidence="11">
    <location>
        <begin position="288"/>
        <end position="376"/>
    </location>
</feature>
<evidence type="ECO:0000256" key="2">
    <source>
        <dbReference type="ARBA" id="ARBA00012438"/>
    </source>
</evidence>
<evidence type="ECO:0000256" key="9">
    <source>
        <dbReference type="SAM" id="MobiDB-lite"/>
    </source>
</evidence>
<dbReference type="Gene3D" id="3.30.565.10">
    <property type="entry name" value="Histidine kinase-like ATPase, C-terminal domain"/>
    <property type="match status" value="1"/>
</dbReference>
<evidence type="ECO:0000256" key="7">
    <source>
        <dbReference type="ARBA" id="ARBA00022840"/>
    </source>
</evidence>
<comment type="catalytic activity">
    <reaction evidence="1">
        <text>ATP + protein L-histidine = ADP + protein N-phospho-L-histidine.</text>
        <dbReference type="EC" id="2.7.13.3"/>
    </reaction>
</comment>
<feature type="compositionally biased region" description="Low complexity" evidence="9">
    <location>
        <begin position="327"/>
        <end position="336"/>
    </location>
</feature>
<evidence type="ECO:0000259" key="13">
    <source>
        <dbReference type="Pfam" id="PF23539"/>
    </source>
</evidence>
<reference evidence="14" key="1">
    <citation type="submission" date="2021-01" db="EMBL/GenBank/DDBJ databases">
        <title>Whole genome shotgun sequence of Actinoplanes cyaneus NBRC 14990.</title>
        <authorList>
            <person name="Komaki H."/>
            <person name="Tamura T."/>
        </authorList>
    </citation>
    <scope>NUCLEOTIDE SEQUENCE</scope>
    <source>
        <strain evidence="14">NBRC 14990</strain>
    </source>
</reference>
<gene>
    <name evidence="14" type="ORF">Acy02nite_35450</name>
</gene>
<sequence>MISLADLRARWLRLDVIVQDLPFAALLTALALVPDWQRHGTRLAELVPARPFDGWGVLVIAVECLPLAVRRRWPAAGLALVFAGFAADQLCGYNTLGGIALVVALVSAGNHLTRHRPATMVAASAAYLALTAALHQTGQIGPDVVVLFYIVLAAMWAVGAGLRRNRLAEMDHRRHLAEATRAAERTRIAREMHDVVTHHVTAMVVQAEAARYLTAAPERLDEALSAVSDTGRRAITDLRHLLDLLNPGHGGELRALVEQTRRAGQPVELIEQTRRAGQPVEQVGGADVTVYRVAQEALTNALKYDHGARTSVTVRYGETETEVRISTDGTGSSTASPGGGGRGLTGLRERVGTLGGDFDAGPLAEGGFLVTARIPAGVTS</sequence>
<keyword evidence="7" id="KW-0067">ATP-binding</keyword>
<evidence type="ECO:0000259" key="11">
    <source>
        <dbReference type="Pfam" id="PF02518"/>
    </source>
</evidence>
<dbReference type="Gene3D" id="1.20.5.1930">
    <property type="match status" value="1"/>
</dbReference>
<keyword evidence="10" id="KW-0472">Membrane</keyword>
<dbReference type="Pfam" id="PF07730">
    <property type="entry name" value="HisKA_3"/>
    <property type="match status" value="1"/>
</dbReference>
<comment type="caution">
    <text evidence="14">The sequence shown here is derived from an EMBL/GenBank/DDBJ whole genome shotgun (WGS) entry which is preliminary data.</text>
</comment>
<dbReference type="PANTHER" id="PTHR24421:SF10">
    <property type="entry name" value="NITRATE_NITRITE SENSOR PROTEIN NARQ"/>
    <property type="match status" value="1"/>
</dbReference>
<dbReference type="Proteomes" id="UP000619479">
    <property type="component" value="Unassembled WGS sequence"/>
</dbReference>
<evidence type="ECO:0000256" key="10">
    <source>
        <dbReference type="SAM" id="Phobius"/>
    </source>
</evidence>
<feature type="domain" description="DUF7134" evidence="13">
    <location>
        <begin position="10"/>
        <end position="165"/>
    </location>
</feature>
<dbReference type="AlphaFoldDB" id="A0A919IGZ7"/>
<keyword evidence="3" id="KW-0597">Phosphoprotein</keyword>
<feature type="region of interest" description="Disordered" evidence="9">
    <location>
        <begin position="323"/>
        <end position="348"/>
    </location>
</feature>
<dbReference type="Pfam" id="PF23539">
    <property type="entry name" value="DUF7134"/>
    <property type="match status" value="1"/>
</dbReference>
<evidence type="ECO:0000256" key="5">
    <source>
        <dbReference type="ARBA" id="ARBA00022741"/>
    </source>
</evidence>
<accession>A0A919IGZ7</accession>
<dbReference type="EMBL" id="BOMH01000027">
    <property type="protein sequence ID" value="GID65664.1"/>
    <property type="molecule type" value="Genomic_DNA"/>
</dbReference>
<keyword evidence="10" id="KW-1133">Transmembrane helix</keyword>
<keyword evidence="8" id="KW-0902">Two-component regulatory system</keyword>
<evidence type="ECO:0000256" key="6">
    <source>
        <dbReference type="ARBA" id="ARBA00022777"/>
    </source>
</evidence>
<dbReference type="EC" id="2.7.13.3" evidence="2"/>
<dbReference type="InterPro" id="IPR003594">
    <property type="entry name" value="HATPase_dom"/>
</dbReference>
<evidence type="ECO:0000313" key="14">
    <source>
        <dbReference type="EMBL" id="GID65664.1"/>
    </source>
</evidence>
<protein>
    <recommendedName>
        <fullName evidence="2">histidine kinase</fullName>
        <ecNumber evidence="2">2.7.13.3</ecNumber>
    </recommendedName>
</protein>
<dbReference type="GO" id="GO:0000155">
    <property type="term" value="F:phosphorelay sensor kinase activity"/>
    <property type="evidence" value="ECO:0007669"/>
    <property type="project" value="InterPro"/>
</dbReference>
<proteinExistence type="predicted"/>
<dbReference type="CDD" id="cd16917">
    <property type="entry name" value="HATPase_UhpB-NarQ-NarX-like"/>
    <property type="match status" value="1"/>
</dbReference>
<feature type="transmembrane region" description="Helical" evidence="10">
    <location>
        <begin position="75"/>
        <end position="106"/>
    </location>
</feature>
<keyword evidence="6 14" id="KW-0418">Kinase</keyword>
<dbReference type="InterPro" id="IPR036890">
    <property type="entry name" value="HATPase_C_sf"/>
</dbReference>
<keyword evidence="10" id="KW-0812">Transmembrane</keyword>
<evidence type="ECO:0000256" key="3">
    <source>
        <dbReference type="ARBA" id="ARBA00022553"/>
    </source>
</evidence>
<feature type="transmembrane region" description="Helical" evidence="10">
    <location>
        <begin position="144"/>
        <end position="162"/>
    </location>
</feature>
<name>A0A919IGZ7_9ACTN</name>
<feature type="domain" description="Signal transduction histidine kinase subgroup 3 dimerisation and phosphoacceptor" evidence="12">
    <location>
        <begin position="184"/>
        <end position="248"/>
    </location>
</feature>
<evidence type="ECO:0000256" key="4">
    <source>
        <dbReference type="ARBA" id="ARBA00022679"/>
    </source>
</evidence>
<dbReference type="Pfam" id="PF02518">
    <property type="entry name" value="HATPase_c"/>
    <property type="match status" value="1"/>
</dbReference>
<dbReference type="InterPro" id="IPR050482">
    <property type="entry name" value="Sensor_HK_TwoCompSys"/>
</dbReference>
<dbReference type="SUPFAM" id="SSF55874">
    <property type="entry name" value="ATPase domain of HSP90 chaperone/DNA topoisomerase II/histidine kinase"/>
    <property type="match status" value="1"/>
</dbReference>
<dbReference type="RefSeq" id="WP_203741885.1">
    <property type="nucleotide sequence ID" value="NZ_BAAAUC010000003.1"/>
</dbReference>
<dbReference type="GO" id="GO:0016020">
    <property type="term" value="C:membrane"/>
    <property type="evidence" value="ECO:0007669"/>
    <property type="project" value="InterPro"/>
</dbReference>